<dbReference type="Pfam" id="PF22679">
    <property type="entry name" value="T1R_D3-like"/>
    <property type="match status" value="1"/>
</dbReference>
<keyword evidence="5 10" id="KW-0680">Restriction system</keyword>
<keyword evidence="6" id="KW-0255">Endonuclease</keyword>
<dbReference type="REBASE" id="133871">
    <property type="entry name" value="Pin14ORF436P"/>
</dbReference>
<evidence type="ECO:0000256" key="7">
    <source>
        <dbReference type="ARBA" id="ARBA00022801"/>
    </source>
</evidence>
<organism evidence="12 13">
    <name type="scientific">Prevotella intermedia</name>
    <dbReference type="NCBI Taxonomy" id="28131"/>
    <lineage>
        <taxon>Bacteria</taxon>
        <taxon>Pseudomonadati</taxon>
        <taxon>Bacteroidota</taxon>
        <taxon>Bacteroidia</taxon>
        <taxon>Bacteroidales</taxon>
        <taxon>Prevotellaceae</taxon>
        <taxon>Prevotella</taxon>
    </lineage>
</organism>
<protein>
    <recommendedName>
        <fullName evidence="10">Type I restriction enzyme endonuclease subunit</fullName>
        <shortName evidence="10">R protein</shortName>
        <ecNumber evidence="10">3.1.21.3</ecNumber>
    </recommendedName>
</protein>
<evidence type="ECO:0000313" key="12">
    <source>
        <dbReference type="EMBL" id="BAU18939.1"/>
    </source>
</evidence>
<dbReference type="InterPro" id="IPR004473">
    <property type="entry name" value="Restrct_endonuc_typeI_HsdR"/>
</dbReference>
<dbReference type="InterPro" id="IPR007409">
    <property type="entry name" value="Restrct_endonuc_type1_HsdR_N"/>
</dbReference>
<dbReference type="EC" id="3.1.21.3" evidence="10"/>
<sequence length="1067" mass="124286">MKSFISEDDIEQSICNRLSQPEYGWERIECDPKVAAQDDVSTTGRGSSAECILPEVFLNALKRMNPQIDIEVLKQIVRDFRRDYTATDMVDTNYKFYNQIRNGIKVKVKKNGKEDFDIVRLIDFNNVDNNDFHCVNQMWIKGKFRYRRPDILLFVNGLPVVFIELKNSTVKVEESYNKNLVSYRKDIPNIFALNQICVLSNGLQTKLGAWNAGYEFFFEWLKVNDEKEQTDREQIVNSQLSITRLIDGLLRKERLLDYIENFIFFDNKRTKIIAKNHQYLGVNNLMKSVERREELKGKLGVFWHTQGSGKSYSMVMFVRKVKRKLHGNFTFLIITDREDLDTQIHKTFVRSEVIGNKEECQPKNAAQLREFLGGNKPMVFTLIHKFQYDKTTKYPILSDRNDIFVLVDEAHRTQYKQLAENMHTGLPNANYIAFTGTPLLGSKRLTNQWFGDYVSEYNFAQAIKDGSTVPLYYSRRVPEVGLENNWLDSDIDRIVEEEDLNDREKELLENSSARILEVIKRDGRLERIAKDIAYHFPRRGFLGKGMVVSVDKYTTVKMYDKVQHYWNEEKKALMKERNAAKTQEERDKLTARLDYMNKVEMAVVISEDADEAEKFSAQGLNIDLHRKKMNEISPEGKDIEDRFKADDDPLCLVFVCAMWLTGFDVPSLSTLYLDKPMKGHTLMQAIARANRVYAGKPCGVVVDYVNVFKYMQQALSDYASDGDEDGGDYPAKDIEQLIQNIDACIAECETFLEKLDIRLDKIIDERDTLDKEELLLLAYNKILEKDEWKNRFKVMSNLLLNLYDAAKPEIFEQGWYNEKFALLDYLNGLFCNRIDDEKLRRAKQKMSYTLDDSVTAIVAEDPTEYVIHQGKVIDLSKLDIDSVRNRLCKSPYKAVEIENIRTIIEESLEQLISRNCTRHPFSQRYKNIIDNYNAGGSENEEYYEMLLQLIEDLKKEQGRATDMGLEEEELEIYDLLIQDRVLTKAEEQKVILAAKNLYNRLMEEKDKVMVVDWYKDEQPRAMIISLIQNSLNDDLPPSYDRIAFADKTNLLLNHFADRAVQGYNWGA</sequence>
<dbReference type="Gene3D" id="3.40.50.300">
    <property type="entry name" value="P-loop containing nucleotide triphosphate hydrolases"/>
    <property type="match status" value="2"/>
</dbReference>
<evidence type="ECO:0000256" key="5">
    <source>
        <dbReference type="ARBA" id="ARBA00022747"/>
    </source>
</evidence>
<evidence type="ECO:0000256" key="10">
    <source>
        <dbReference type="RuleBase" id="RU364115"/>
    </source>
</evidence>
<dbReference type="PANTHER" id="PTHR30195:SF15">
    <property type="entry name" value="TYPE I RESTRICTION ENZYME HINDI ENDONUCLEASE SUBUNIT"/>
    <property type="match status" value="1"/>
</dbReference>
<gene>
    <name evidence="12" type="ORF">PIOMA14_II_0434</name>
</gene>
<dbReference type="InterPro" id="IPR040980">
    <property type="entry name" value="SWI2_SNF2"/>
</dbReference>
<dbReference type="GO" id="GO:0009307">
    <property type="term" value="P:DNA restriction-modification system"/>
    <property type="evidence" value="ECO:0007669"/>
    <property type="project" value="UniProtKB-KW"/>
</dbReference>
<evidence type="ECO:0000313" key="13">
    <source>
        <dbReference type="Proteomes" id="UP000217431"/>
    </source>
</evidence>
<comment type="catalytic activity">
    <reaction evidence="1 10">
        <text>Endonucleolytic cleavage of DNA to give random double-stranded fragments with terminal 5'-phosphates, ATP is simultaneously hydrolyzed.</text>
        <dbReference type="EC" id="3.1.21.3"/>
    </reaction>
</comment>
<proteinExistence type="inferred from homology"/>
<dbReference type="InterPro" id="IPR051268">
    <property type="entry name" value="Type-I_R_enzyme_R_subunit"/>
</dbReference>
<comment type="similarity">
    <text evidence="2 10">Belongs to the HsdR family.</text>
</comment>
<dbReference type="GO" id="GO:0005524">
    <property type="term" value="F:ATP binding"/>
    <property type="evidence" value="ECO:0007669"/>
    <property type="project" value="UniProtKB-KW"/>
</dbReference>
<dbReference type="InterPro" id="IPR021810">
    <property type="entry name" value="T1RH-like_C"/>
</dbReference>
<dbReference type="CDD" id="cd22332">
    <property type="entry name" value="HsdR_N"/>
    <property type="match status" value="1"/>
</dbReference>
<keyword evidence="3" id="KW-0540">Nuclease</keyword>
<reference evidence="12 13" key="1">
    <citation type="journal article" date="2016" name="DNA Res.">
        <title>The complete genome sequencing of Prevotella intermedia strain OMA14 and a subsequent fine-scale, intra-species genomic comparison reveal an unusual amplification of conjugative and mobile transposons and identify a novel Prevotella-lineage-specific repeat.</title>
        <authorList>
            <person name="Naito M."/>
            <person name="Ogura Y."/>
            <person name="Itoh T."/>
            <person name="Shoji M."/>
            <person name="Okamoto M."/>
            <person name="Hayashi T."/>
            <person name="Nakayama K."/>
        </authorList>
    </citation>
    <scope>NUCLEOTIDE SEQUENCE [LARGE SCALE GENOMIC DNA]</scope>
    <source>
        <strain evidence="12 13">OMA14</strain>
    </source>
</reference>
<dbReference type="GO" id="GO:0003677">
    <property type="term" value="F:DNA binding"/>
    <property type="evidence" value="ECO:0007669"/>
    <property type="project" value="UniProtKB-KW"/>
</dbReference>
<evidence type="ECO:0000256" key="9">
    <source>
        <dbReference type="ARBA" id="ARBA00023125"/>
    </source>
</evidence>
<comment type="function">
    <text evidence="10">Subunit R is required for both nuclease and ATPase activities, but not for modification.</text>
</comment>
<dbReference type="InterPro" id="IPR014001">
    <property type="entry name" value="Helicase_ATP-bd"/>
</dbReference>
<dbReference type="RefSeq" id="WP_096408965.1">
    <property type="nucleotide sequence ID" value="NZ_AP014598.1"/>
</dbReference>
<evidence type="ECO:0000256" key="4">
    <source>
        <dbReference type="ARBA" id="ARBA00022741"/>
    </source>
</evidence>
<dbReference type="PROSITE" id="PS51192">
    <property type="entry name" value="HELICASE_ATP_BIND_1"/>
    <property type="match status" value="1"/>
</dbReference>
<evidence type="ECO:0000256" key="1">
    <source>
        <dbReference type="ARBA" id="ARBA00000851"/>
    </source>
</evidence>
<dbReference type="Pfam" id="PF11867">
    <property type="entry name" value="T1RH-like_C"/>
    <property type="match status" value="1"/>
</dbReference>
<evidence type="ECO:0000256" key="8">
    <source>
        <dbReference type="ARBA" id="ARBA00022840"/>
    </source>
</evidence>
<dbReference type="EMBL" id="AP014598">
    <property type="protein sequence ID" value="BAU18939.1"/>
    <property type="molecule type" value="Genomic_DNA"/>
</dbReference>
<name>A0A0S3UNC3_PREIN</name>
<keyword evidence="9 10" id="KW-0238">DNA-binding</keyword>
<dbReference type="Proteomes" id="UP000217431">
    <property type="component" value="Chromosome II"/>
</dbReference>
<evidence type="ECO:0000259" key="11">
    <source>
        <dbReference type="PROSITE" id="PS51192"/>
    </source>
</evidence>
<evidence type="ECO:0000256" key="2">
    <source>
        <dbReference type="ARBA" id="ARBA00008598"/>
    </source>
</evidence>
<dbReference type="PANTHER" id="PTHR30195">
    <property type="entry name" value="TYPE I SITE-SPECIFIC DEOXYRIBONUCLEASE PROTEIN SUBUNIT M AND R"/>
    <property type="match status" value="1"/>
</dbReference>
<evidence type="ECO:0000256" key="6">
    <source>
        <dbReference type="ARBA" id="ARBA00022759"/>
    </source>
</evidence>
<comment type="subunit">
    <text evidence="10">The type I restriction/modification system is composed of three polypeptides R, M and S.</text>
</comment>
<keyword evidence="7 10" id="KW-0378">Hydrolase</keyword>
<dbReference type="Pfam" id="PF04313">
    <property type="entry name" value="HSDR_N"/>
    <property type="match status" value="1"/>
</dbReference>
<feature type="domain" description="Helicase ATP-binding" evidence="11">
    <location>
        <begin position="291"/>
        <end position="456"/>
    </location>
</feature>
<dbReference type="SUPFAM" id="SSF52540">
    <property type="entry name" value="P-loop containing nucleoside triphosphate hydrolases"/>
    <property type="match status" value="2"/>
</dbReference>
<dbReference type="InterPro" id="IPR055180">
    <property type="entry name" value="HsdR_RecA-like_helicase_dom_2"/>
</dbReference>
<dbReference type="InterPro" id="IPR027417">
    <property type="entry name" value="P-loop_NTPase"/>
</dbReference>
<dbReference type="AlphaFoldDB" id="A0A0S3UNC3"/>
<keyword evidence="4 10" id="KW-0547">Nucleotide-binding</keyword>
<dbReference type="CDD" id="cd18800">
    <property type="entry name" value="SF2_C_EcoR124I-like"/>
    <property type="match status" value="1"/>
</dbReference>
<dbReference type="SMART" id="SM00487">
    <property type="entry name" value="DEXDc"/>
    <property type="match status" value="1"/>
</dbReference>
<dbReference type="Gene3D" id="3.90.1570.50">
    <property type="match status" value="1"/>
</dbReference>
<evidence type="ECO:0000256" key="3">
    <source>
        <dbReference type="ARBA" id="ARBA00022722"/>
    </source>
</evidence>
<dbReference type="Pfam" id="PF18766">
    <property type="entry name" value="SWI2_SNF2"/>
    <property type="match status" value="1"/>
</dbReference>
<dbReference type="GO" id="GO:0009035">
    <property type="term" value="F:type I site-specific deoxyribonuclease activity"/>
    <property type="evidence" value="ECO:0007669"/>
    <property type="project" value="UniProtKB-EC"/>
</dbReference>
<keyword evidence="8 10" id="KW-0067">ATP-binding</keyword>
<dbReference type="NCBIfam" id="TIGR00348">
    <property type="entry name" value="hsdR"/>
    <property type="match status" value="1"/>
</dbReference>
<accession>A0A0S3UNC3</accession>